<organism evidence="1 2">
    <name type="scientific">Friedmanniomyces endolithicus</name>
    <dbReference type="NCBI Taxonomy" id="329885"/>
    <lineage>
        <taxon>Eukaryota</taxon>
        <taxon>Fungi</taxon>
        <taxon>Dikarya</taxon>
        <taxon>Ascomycota</taxon>
        <taxon>Pezizomycotina</taxon>
        <taxon>Dothideomycetes</taxon>
        <taxon>Dothideomycetidae</taxon>
        <taxon>Mycosphaerellales</taxon>
        <taxon>Teratosphaeriaceae</taxon>
        <taxon>Friedmanniomyces</taxon>
    </lineage>
</organism>
<reference evidence="1" key="1">
    <citation type="submission" date="2023-06" db="EMBL/GenBank/DDBJ databases">
        <title>Black Yeasts Isolated from many extreme environments.</title>
        <authorList>
            <person name="Coleine C."/>
            <person name="Stajich J.E."/>
            <person name="Selbmann L."/>
        </authorList>
    </citation>
    <scope>NUCLEOTIDE SEQUENCE</scope>
    <source>
        <strain evidence="1">CCFEE 5200</strain>
    </source>
</reference>
<sequence length="163" mass="18659">MYLRESQARAKDYYEWLEDSREWWDDLTDDERAVIETADKLYMQYKLPGNAKVKFAKVGELAIAWHHKLRALYAAHLGSGKVTKTAADSQDVLDGRAQCRDMKRELTEVIRSLRDEIADIPGSLLMQQQNLEFKRYISEKYRLEALAKRAGGSLGSTGAAEED</sequence>
<evidence type="ECO:0000313" key="2">
    <source>
        <dbReference type="Proteomes" id="UP001175353"/>
    </source>
</evidence>
<name>A0AAN6KWA0_9PEZI</name>
<dbReference type="AlphaFoldDB" id="A0AAN6KWA0"/>
<protein>
    <submittedName>
        <fullName evidence="1">Uncharacterized protein</fullName>
    </submittedName>
</protein>
<accession>A0AAN6KWA0</accession>
<comment type="caution">
    <text evidence="1">The sequence shown here is derived from an EMBL/GenBank/DDBJ whole genome shotgun (WGS) entry which is preliminary data.</text>
</comment>
<keyword evidence="2" id="KW-1185">Reference proteome</keyword>
<dbReference type="Proteomes" id="UP001175353">
    <property type="component" value="Unassembled WGS sequence"/>
</dbReference>
<proteinExistence type="predicted"/>
<evidence type="ECO:0000313" key="1">
    <source>
        <dbReference type="EMBL" id="KAK1004710.1"/>
    </source>
</evidence>
<dbReference type="EMBL" id="JAUJLE010000024">
    <property type="protein sequence ID" value="KAK1004710.1"/>
    <property type="molecule type" value="Genomic_DNA"/>
</dbReference>
<gene>
    <name evidence="1" type="ORF">LTR91_004205</name>
</gene>